<name>A0ABP0GIX9_CLALP</name>
<organism evidence="7 8">
    <name type="scientific">Clavelina lepadiformis</name>
    <name type="common">Light-bulb sea squirt</name>
    <name type="synonym">Ascidia lepadiformis</name>
    <dbReference type="NCBI Taxonomy" id="159417"/>
    <lineage>
        <taxon>Eukaryota</taxon>
        <taxon>Metazoa</taxon>
        <taxon>Chordata</taxon>
        <taxon>Tunicata</taxon>
        <taxon>Ascidiacea</taxon>
        <taxon>Aplousobranchia</taxon>
        <taxon>Clavelinidae</taxon>
        <taxon>Clavelina</taxon>
    </lineage>
</organism>
<keyword evidence="4 6" id="KW-1133">Transmembrane helix</keyword>
<feature type="transmembrane region" description="Helical" evidence="6">
    <location>
        <begin position="384"/>
        <end position="407"/>
    </location>
</feature>
<keyword evidence="3 6" id="KW-0812">Transmembrane</keyword>
<evidence type="ECO:0000256" key="6">
    <source>
        <dbReference type="SAM" id="Phobius"/>
    </source>
</evidence>
<feature type="transmembrane region" description="Helical" evidence="6">
    <location>
        <begin position="184"/>
        <end position="206"/>
    </location>
</feature>
<sequence length="419" mass="47061">MFKWCNTSDTEIQCRLEILRPVSCTFPKLIMIEAPSARICDITIQGKDSASLKSAPVISTEWISQPFTTWLHSFGLNSVAETPECCHERYIGHGYRPSPSTWLYCLQSAFHPTNETLNVWTHAIPCLLMLRHYWNFSNLYLDDVTNPILYPYWFFAAGVMVVLLGSSCAHLFNCLSYGAREVCFCCDYGVIALQAIGLTCSFTFYLCPYSCIKQWPGIFHVSYVTIMVGNVSTVAISCLTRYPAIPHRNLLRVLSYVIMYIALNIPCVYRYSSASSIAQPNNLTFVDLNLLSLPCNLATSSTSANYFNETCLVMLLGAIIQALKIPERWLPGFFDIVGHSHQLFHLLTACGLYYQSLLIEPALLEALQLNRAGFLQPEDLQITWFTSVLVPTTCAVLSCAAAIYYSVDLHKSHSKVKSC</sequence>
<evidence type="ECO:0000313" key="7">
    <source>
        <dbReference type="EMBL" id="CAK8691704.1"/>
    </source>
</evidence>
<evidence type="ECO:0000256" key="3">
    <source>
        <dbReference type="ARBA" id="ARBA00022692"/>
    </source>
</evidence>
<evidence type="ECO:0000256" key="4">
    <source>
        <dbReference type="ARBA" id="ARBA00022989"/>
    </source>
</evidence>
<dbReference type="InterPro" id="IPR004254">
    <property type="entry name" value="AdipoR/HlyIII-related"/>
</dbReference>
<feature type="transmembrane region" description="Helical" evidence="6">
    <location>
        <begin position="251"/>
        <end position="271"/>
    </location>
</feature>
<evidence type="ECO:0000313" key="8">
    <source>
        <dbReference type="Proteomes" id="UP001642483"/>
    </source>
</evidence>
<dbReference type="EMBL" id="CAWYQH010000119">
    <property type="protein sequence ID" value="CAK8691704.1"/>
    <property type="molecule type" value="Genomic_DNA"/>
</dbReference>
<dbReference type="PANTHER" id="PTHR20855:SF143">
    <property type="entry name" value="MEMBRANE PROGESTIN RECEPTOR EPSILON"/>
    <property type="match status" value="1"/>
</dbReference>
<dbReference type="PANTHER" id="PTHR20855">
    <property type="entry name" value="ADIPOR/PROGESTIN RECEPTOR-RELATED"/>
    <property type="match status" value="1"/>
</dbReference>
<comment type="subcellular location">
    <subcellularLocation>
        <location evidence="1">Membrane</location>
        <topology evidence="1">Multi-pass membrane protein</topology>
    </subcellularLocation>
</comment>
<proteinExistence type="inferred from homology"/>
<keyword evidence="8" id="KW-1185">Reference proteome</keyword>
<accession>A0ABP0GIX9</accession>
<feature type="transmembrane region" description="Helical" evidence="6">
    <location>
        <begin position="152"/>
        <end position="172"/>
    </location>
</feature>
<protein>
    <submittedName>
        <fullName evidence="7">Uncharacterized protein</fullName>
    </submittedName>
</protein>
<reference evidence="7 8" key="1">
    <citation type="submission" date="2024-02" db="EMBL/GenBank/DDBJ databases">
        <authorList>
            <person name="Daric V."/>
            <person name="Darras S."/>
        </authorList>
    </citation>
    <scope>NUCLEOTIDE SEQUENCE [LARGE SCALE GENOMIC DNA]</scope>
</reference>
<evidence type="ECO:0000256" key="1">
    <source>
        <dbReference type="ARBA" id="ARBA00004141"/>
    </source>
</evidence>
<evidence type="ECO:0000256" key="2">
    <source>
        <dbReference type="ARBA" id="ARBA00007018"/>
    </source>
</evidence>
<dbReference type="Pfam" id="PF03006">
    <property type="entry name" value="HlyIII"/>
    <property type="match status" value="2"/>
</dbReference>
<comment type="caution">
    <text evidence="7">The sequence shown here is derived from an EMBL/GenBank/DDBJ whole genome shotgun (WGS) entry which is preliminary data.</text>
</comment>
<comment type="similarity">
    <text evidence="2">Belongs to the ADIPOR family.</text>
</comment>
<gene>
    <name evidence="7" type="ORF">CVLEPA_LOCUS24466</name>
</gene>
<dbReference type="Proteomes" id="UP001642483">
    <property type="component" value="Unassembled WGS sequence"/>
</dbReference>
<feature type="transmembrane region" description="Helical" evidence="6">
    <location>
        <begin position="218"/>
        <end position="239"/>
    </location>
</feature>
<evidence type="ECO:0000256" key="5">
    <source>
        <dbReference type="ARBA" id="ARBA00023136"/>
    </source>
</evidence>
<keyword evidence="5 6" id="KW-0472">Membrane</keyword>